<feature type="domain" description="Peptidase C1A papain C-terminal" evidence="7">
    <location>
        <begin position="247"/>
        <end position="382"/>
    </location>
</feature>
<comment type="caution">
    <text evidence="8">The sequence shown here is derived from an EMBL/GenBank/DDBJ whole genome shotgun (WGS) entry which is preliminary data.</text>
</comment>
<organism evidence="8 9">
    <name type="scientific">Alligator mississippiensis</name>
    <name type="common">American alligator</name>
    <dbReference type="NCBI Taxonomy" id="8496"/>
    <lineage>
        <taxon>Eukaryota</taxon>
        <taxon>Metazoa</taxon>
        <taxon>Chordata</taxon>
        <taxon>Craniata</taxon>
        <taxon>Vertebrata</taxon>
        <taxon>Euteleostomi</taxon>
        <taxon>Archelosauria</taxon>
        <taxon>Archosauria</taxon>
        <taxon>Crocodylia</taxon>
        <taxon>Alligatoridae</taxon>
        <taxon>Alligatorinae</taxon>
        <taxon>Alligator</taxon>
    </lineage>
</organism>
<evidence type="ECO:0000256" key="3">
    <source>
        <dbReference type="ARBA" id="ARBA00022801"/>
    </source>
</evidence>
<dbReference type="InterPro" id="IPR000668">
    <property type="entry name" value="Peptidase_C1A_C"/>
</dbReference>
<dbReference type="SMART" id="SM00645">
    <property type="entry name" value="Pept_C1"/>
    <property type="match status" value="2"/>
</dbReference>
<evidence type="ECO:0000256" key="2">
    <source>
        <dbReference type="ARBA" id="ARBA00022670"/>
    </source>
</evidence>
<dbReference type="PRINTS" id="PR00705">
    <property type="entry name" value="PAPAIN"/>
</dbReference>
<keyword evidence="3" id="KW-0378">Hydrolase</keyword>
<evidence type="ECO:0000256" key="1">
    <source>
        <dbReference type="ARBA" id="ARBA00008455"/>
    </source>
</evidence>
<dbReference type="Pfam" id="PF00112">
    <property type="entry name" value="Peptidase_C1"/>
    <property type="match status" value="2"/>
</dbReference>
<dbReference type="eggNOG" id="KOG1542">
    <property type="taxonomic scope" value="Eukaryota"/>
</dbReference>
<accession>A0A151P8C6</accession>
<dbReference type="AlphaFoldDB" id="A0A151P8C6"/>
<feature type="region of interest" description="Disordered" evidence="6">
    <location>
        <begin position="18"/>
        <end position="42"/>
    </location>
</feature>
<dbReference type="EMBL" id="AKHW03000596">
    <property type="protein sequence ID" value="KYO45347.1"/>
    <property type="molecule type" value="Genomic_DNA"/>
</dbReference>
<reference evidence="8 9" key="1">
    <citation type="journal article" date="2012" name="Genome Biol.">
        <title>Sequencing three crocodilian genomes to illuminate the evolution of archosaurs and amniotes.</title>
        <authorList>
            <person name="St John J.A."/>
            <person name="Braun E.L."/>
            <person name="Isberg S.R."/>
            <person name="Miles L.G."/>
            <person name="Chong A.Y."/>
            <person name="Gongora J."/>
            <person name="Dalzell P."/>
            <person name="Moran C."/>
            <person name="Bed'hom B."/>
            <person name="Abzhanov A."/>
            <person name="Burgess S.C."/>
            <person name="Cooksey A.M."/>
            <person name="Castoe T.A."/>
            <person name="Crawford N.G."/>
            <person name="Densmore L.D."/>
            <person name="Drew J.C."/>
            <person name="Edwards S.V."/>
            <person name="Faircloth B.C."/>
            <person name="Fujita M.K."/>
            <person name="Greenwold M.J."/>
            <person name="Hoffmann F.G."/>
            <person name="Howard J.M."/>
            <person name="Iguchi T."/>
            <person name="Janes D.E."/>
            <person name="Khan S.Y."/>
            <person name="Kohno S."/>
            <person name="de Koning A.J."/>
            <person name="Lance S.L."/>
            <person name="McCarthy F.M."/>
            <person name="McCormack J.E."/>
            <person name="Merchant M.E."/>
            <person name="Peterson D.G."/>
            <person name="Pollock D.D."/>
            <person name="Pourmand N."/>
            <person name="Raney B.J."/>
            <person name="Roessler K.A."/>
            <person name="Sanford J.R."/>
            <person name="Sawyer R.H."/>
            <person name="Schmidt C.J."/>
            <person name="Triplett E.W."/>
            <person name="Tuberville T.D."/>
            <person name="Venegas-Anaya M."/>
            <person name="Howard J.T."/>
            <person name="Jarvis E.D."/>
            <person name="Guillette L.J.Jr."/>
            <person name="Glenn T.C."/>
            <person name="Green R.E."/>
            <person name="Ray D.A."/>
        </authorList>
    </citation>
    <scope>NUCLEOTIDE SEQUENCE [LARGE SCALE GENOMIC DNA]</scope>
    <source>
        <strain evidence="8">KSC_2009_1</strain>
    </source>
</reference>
<dbReference type="InterPro" id="IPR038765">
    <property type="entry name" value="Papain-like_cys_pep_sf"/>
</dbReference>
<keyword evidence="9" id="KW-1185">Reference proteome</keyword>
<keyword evidence="4" id="KW-0788">Thiol protease</keyword>
<evidence type="ECO:0000256" key="4">
    <source>
        <dbReference type="ARBA" id="ARBA00022807"/>
    </source>
</evidence>
<dbReference type="SUPFAM" id="SSF54001">
    <property type="entry name" value="Cysteine proteinases"/>
    <property type="match status" value="2"/>
</dbReference>
<comment type="similarity">
    <text evidence="1">Belongs to the peptidase C1 family.</text>
</comment>
<evidence type="ECO:0000313" key="9">
    <source>
        <dbReference type="Proteomes" id="UP000050525"/>
    </source>
</evidence>
<dbReference type="InterPro" id="IPR000169">
    <property type="entry name" value="Pept_cys_AS"/>
</dbReference>
<gene>
    <name evidence="8" type="ORF">Y1Q_0019895</name>
</gene>
<dbReference type="PROSITE" id="PS00640">
    <property type="entry name" value="THIOL_PROTEASE_ASN"/>
    <property type="match status" value="1"/>
</dbReference>
<evidence type="ECO:0000256" key="5">
    <source>
        <dbReference type="ARBA" id="ARBA00023157"/>
    </source>
</evidence>
<dbReference type="InterPro" id="IPR025661">
    <property type="entry name" value="Pept_asp_AS"/>
</dbReference>
<keyword evidence="2" id="KW-0645">Protease</keyword>
<dbReference type="PROSITE" id="PS00639">
    <property type="entry name" value="THIOL_PROTEASE_HIS"/>
    <property type="match status" value="2"/>
</dbReference>
<evidence type="ECO:0000313" key="8">
    <source>
        <dbReference type="EMBL" id="KYO45347.1"/>
    </source>
</evidence>
<dbReference type="Proteomes" id="UP000050525">
    <property type="component" value="Unassembled WGS sequence"/>
</dbReference>
<proteinExistence type="inferred from homology"/>
<name>A0A151P8C6_ALLMI</name>
<evidence type="ECO:0000256" key="6">
    <source>
        <dbReference type="SAM" id="MobiDB-lite"/>
    </source>
</evidence>
<evidence type="ECO:0000259" key="7">
    <source>
        <dbReference type="SMART" id="SM00645"/>
    </source>
</evidence>
<dbReference type="STRING" id="8496.A0A151P8C6"/>
<dbReference type="Gene3D" id="3.90.70.10">
    <property type="entry name" value="Cysteine proteinases"/>
    <property type="match status" value="2"/>
</dbReference>
<protein>
    <submittedName>
        <fullName evidence="8">Cathepsin W-like</fullName>
    </submittedName>
</protein>
<feature type="domain" description="Peptidase C1A papain C-terminal" evidence="7">
    <location>
        <begin position="36"/>
        <end position="246"/>
    </location>
</feature>
<dbReference type="PANTHER" id="PTHR12411">
    <property type="entry name" value="CYSTEINE PROTEASE FAMILY C1-RELATED"/>
    <property type="match status" value="1"/>
</dbReference>
<dbReference type="InterPro" id="IPR039417">
    <property type="entry name" value="Peptidase_C1A_papain-like"/>
</dbReference>
<dbReference type="GO" id="GO:0006508">
    <property type="term" value="P:proteolysis"/>
    <property type="evidence" value="ECO:0007669"/>
    <property type="project" value="UniProtKB-KW"/>
</dbReference>
<dbReference type="GO" id="GO:0008234">
    <property type="term" value="F:cysteine-type peptidase activity"/>
    <property type="evidence" value="ECO:0007669"/>
    <property type="project" value="UniProtKB-KW"/>
</dbReference>
<dbReference type="InterPro" id="IPR025660">
    <property type="entry name" value="Pept_his_AS"/>
</dbReference>
<dbReference type="PROSITE" id="PS00139">
    <property type="entry name" value="THIOL_PROTEASE_CYS"/>
    <property type="match status" value="1"/>
</dbReference>
<dbReference type="InterPro" id="IPR013128">
    <property type="entry name" value="Peptidase_C1A"/>
</dbReference>
<keyword evidence="5" id="KW-1015">Disulfide bond</keyword>
<sequence length="397" mass="43786">MTRFSDLTEEEFRAQLLSPMPGHTLRPPAQSPSKPAPPSCDWRKAGAVTPAKNQGLCGSCWAFAAVANIESLWFIRHQELYNLSVQQVLDCSRLQVACGGAFPWDAFTVAWMYGLTQEEQYPYMGCQNLCESRHQAVACIETFQFLSSDEKKLAAHIAARGPVTVCINADLLQFYVEGIITKNMACHCNPEETNHAVLLVGYGLEKKTPYWIVKNSWGPEWGEEGFFRIYRGGNACGIASLPVTAMVPEGLTPEEQYPYMACQNMCQESHRAVAHVQTFQILSSDEKKLAAHIAVQGPVTVGINAKLLQFYEEGIITKNMACSCNPDEMNHAVLLVGYGLEKKTPYWIVKNSWGPEWGEEGSFRIYRGGNACGIASLPVTATVAEDDSGDILVSCPP</sequence>
<dbReference type="CDD" id="cd02248">
    <property type="entry name" value="Peptidase_C1A"/>
    <property type="match status" value="1"/>
</dbReference>